<dbReference type="UniPathway" id="UPA00557">
    <property type="reaction ID" value="UER00614"/>
</dbReference>
<evidence type="ECO:0000256" key="17">
    <source>
        <dbReference type="ARBA" id="ARBA00023264"/>
    </source>
</evidence>
<feature type="transmembrane region" description="Helical" evidence="19">
    <location>
        <begin position="78"/>
        <end position="96"/>
    </location>
</feature>
<dbReference type="Pfam" id="PF01148">
    <property type="entry name" value="CTP_transf_1"/>
    <property type="match status" value="1"/>
</dbReference>
<keyword evidence="17" id="KW-1208">Phospholipid metabolism</keyword>
<comment type="caution">
    <text evidence="20">The sequence shown here is derived from an EMBL/GenBank/DDBJ whole genome shotgun (WGS) entry which is preliminary data.</text>
</comment>
<dbReference type="AlphaFoldDB" id="A0A2T0WBP0"/>
<accession>A0A2T0WBP0</accession>
<name>A0A2T0WBP0_9LACT</name>
<evidence type="ECO:0000313" key="20">
    <source>
        <dbReference type="EMBL" id="PRY84118.1"/>
    </source>
</evidence>
<keyword evidence="15 19" id="KW-0472">Membrane</keyword>
<feature type="transmembrane region" description="Helical" evidence="19">
    <location>
        <begin position="131"/>
        <end position="150"/>
    </location>
</feature>
<evidence type="ECO:0000256" key="1">
    <source>
        <dbReference type="ARBA" id="ARBA00001698"/>
    </source>
</evidence>
<gene>
    <name evidence="20" type="ORF">CLV38_10130</name>
</gene>
<evidence type="ECO:0000256" key="14">
    <source>
        <dbReference type="ARBA" id="ARBA00023098"/>
    </source>
</evidence>
<evidence type="ECO:0000256" key="15">
    <source>
        <dbReference type="ARBA" id="ARBA00023136"/>
    </source>
</evidence>
<keyword evidence="12 18" id="KW-0548">Nucleotidyltransferase</keyword>
<dbReference type="GO" id="GO:0004605">
    <property type="term" value="F:phosphatidate cytidylyltransferase activity"/>
    <property type="evidence" value="ECO:0007669"/>
    <property type="project" value="UniProtKB-EC"/>
</dbReference>
<keyword evidence="9" id="KW-0444">Lipid biosynthesis</keyword>
<evidence type="ECO:0000256" key="9">
    <source>
        <dbReference type="ARBA" id="ARBA00022516"/>
    </source>
</evidence>
<keyword evidence="14" id="KW-0443">Lipid metabolism</keyword>
<evidence type="ECO:0000256" key="13">
    <source>
        <dbReference type="ARBA" id="ARBA00022989"/>
    </source>
</evidence>
<keyword evidence="21" id="KW-1185">Reference proteome</keyword>
<dbReference type="Proteomes" id="UP000238205">
    <property type="component" value="Unassembled WGS sequence"/>
</dbReference>
<comment type="similarity">
    <text evidence="5 18">Belongs to the CDS family.</text>
</comment>
<evidence type="ECO:0000256" key="2">
    <source>
        <dbReference type="ARBA" id="ARBA00004651"/>
    </source>
</evidence>
<evidence type="ECO:0000313" key="21">
    <source>
        <dbReference type="Proteomes" id="UP000238205"/>
    </source>
</evidence>
<keyword evidence="16" id="KW-0594">Phospholipid biosynthesis</keyword>
<organism evidence="20 21">
    <name type="scientific">Alkalibacterium olivapovliticus</name>
    <dbReference type="NCBI Taxonomy" id="99907"/>
    <lineage>
        <taxon>Bacteria</taxon>
        <taxon>Bacillati</taxon>
        <taxon>Bacillota</taxon>
        <taxon>Bacilli</taxon>
        <taxon>Lactobacillales</taxon>
        <taxon>Carnobacteriaceae</taxon>
        <taxon>Alkalibacterium</taxon>
    </lineage>
</organism>
<comment type="pathway">
    <text evidence="3 18">Phospholipid metabolism; CDP-diacylglycerol biosynthesis; CDP-diacylglycerol from sn-glycerol 3-phosphate: step 3/3.</text>
</comment>
<comment type="subcellular location">
    <subcellularLocation>
        <location evidence="2">Cell membrane</location>
        <topology evidence="2">Multi-pass membrane protein</topology>
    </subcellularLocation>
</comment>
<comment type="pathway">
    <text evidence="4">Lipid metabolism.</text>
</comment>
<evidence type="ECO:0000256" key="6">
    <source>
        <dbReference type="ARBA" id="ARBA00012487"/>
    </source>
</evidence>
<evidence type="ECO:0000256" key="10">
    <source>
        <dbReference type="ARBA" id="ARBA00022679"/>
    </source>
</evidence>
<dbReference type="EMBL" id="PVTO01000001">
    <property type="protein sequence ID" value="PRY84118.1"/>
    <property type="molecule type" value="Genomic_DNA"/>
</dbReference>
<dbReference type="PANTHER" id="PTHR46382">
    <property type="entry name" value="PHOSPHATIDATE CYTIDYLYLTRANSFERASE"/>
    <property type="match status" value="1"/>
</dbReference>
<keyword evidence="8" id="KW-1003">Cell membrane</keyword>
<evidence type="ECO:0000256" key="11">
    <source>
        <dbReference type="ARBA" id="ARBA00022692"/>
    </source>
</evidence>
<evidence type="ECO:0000256" key="19">
    <source>
        <dbReference type="SAM" id="Phobius"/>
    </source>
</evidence>
<dbReference type="GO" id="GO:0005886">
    <property type="term" value="C:plasma membrane"/>
    <property type="evidence" value="ECO:0007669"/>
    <property type="project" value="UniProtKB-SubCell"/>
</dbReference>
<evidence type="ECO:0000256" key="7">
    <source>
        <dbReference type="ARBA" id="ARBA00019373"/>
    </source>
</evidence>
<keyword evidence="11 18" id="KW-0812">Transmembrane</keyword>
<proteinExistence type="inferred from homology"/>
<evidence type="ECO:0000256" key="4">
    <source>
        <dbReference type="ARBA" id="ARBA00005189"/>
    </source>
</evidence>
<evidence type="ECO:0000256" key="18">
    <source>
        <dbReference type="RuleBase" id="RU003938"/>
    </source>
</evidence>
<keyword evidence="10 18" id="KW-0808">Transferase</keyword>
<protein>
    <recommendedName>
        <fullName evidence="7 18">Phosphatidate cytidylyltransferase</fullName>
        <ecNumber evidence="6 18">2.7.7.41</ecNumber>
    </recommendedName>
</protein>
<dbReference type="EC" id="2.7.7.41" evidence="6 18"/>
<dbReference type="GO" id="GO:0016024">
    <property type="term" value="P:CDP-diacylglycerol biosynthetic process"/>
    <property type="evidence" value="ECO:0007669"/>
    <property type="project" value="UniProtKB-UniPathway"/>
</dbReference>
<dbReference type="InterPro" id="IPR000374">
    <property type="entry name" value="PC_trans"/>
</dbReference>
<feature type="transmembrane region" description="Helical" evidence="19">
    <location>
        <begin position="47"/>
        <end position="66"/>
    </location>
</feature>
<evidence type="ECO:0000256" key="5">
    <source>
        <dbReference type="ARBA" id="ARBA00010185"/>
    </source>
</evidence>
<reference evidence="20 21" key="1">
    <citation type="submission" date="2018-03" db="EMBL/GenBank/DDBJ databases">
        <title>Genomic Encyclopedia of Archaeal and Bacterial Type Strains, Phase II (KMG-II): from individual species to whole genera.</title>
        <authorList>
            <person name="Goeker M."/>
        </authorList>
    </citation>
    <scope>NUCLEOTIDE SEQUENCE [LARGE SCALE GENOMIC DNA]</scope>
    <source>
        <strain evidence="20 21">DSM 13175</strain>
    </source>
</reference>
<feature type="transmembrane region" description="Helical" evidence="19">
    <location>
        <begin position="171"/>
        <end position="190"/>
    </location>
</feature>
<evidence type="ECO:0000256" key="8">
    <source>
        <dbReference type="ARBA" id="ARBA00022475"/>
    </source>
</evidence>
<feature type="transmembrane region" description="Helical" evidence="19">
    <location>
        <begin position="108"/>
        <end position="125"/>
    </location>
</feature>
<evidence type="ECO:0000256" key="3">
    <source>
        <dbReference type="ARBA" id="ARBA00005119"/>
    </source>
</evidence>
<dbReference type="PROSITE" id="PS01315">
    <property type="entry name" value="CDS"/>
    <property type="match status" value="1"/>
</dbReference>
<sequence length="259" mass="27983">MLTRIATSVIALVLFIPIILFGEWPLLLLMGVLAVIGQIEFIQMNKLSPVSFPAIISAASVFALVLSTRISTVIEGNVMLKIASLLAVSLLVYAVTKPDFKISQIGSIVLMTLYIGVAFYSFVALRTFSATFLILVLLVIWSTDSGAYLIGRKIGKTKLAPDISPNKTIEGSAGGTLTAAVISAVYLIFFPLFESYILSLLFMIMISVIGQLGDLVESKVKREYNVKDSGTLLPGHGGVLDRFDSTLLVLNVLFIIGLF</sequence>
<dbReference type="OrthoDB" id="9799199at2"/>
<evidence type="ECO:0000256" key="12">
    <source>
        <dbReference type="ARBA" id="ARBA00022695"/>
    </source>
</evidence>
<dbReference type="PANTHER" id="PTHR46382:SF1">
    <property type="entry name" value="PHOSPHATIDATE CYTIDYLYLTRANSFERASE"/>
    <property type="match status" value="1"/>
</dbReference>
<comment type="catalytic activity">
    <reaction evidence="1 18">
        <text>a 1,2-diacyl-sn-glycero-3-phosphate + CTP + H(+) = a CDP-1,2-diacyl-sn-glycerol + diphosphate</text>
        <dbReference type="Rhea" id="RHEA:16229"/>
        <dbReference type="ChEBI" id="CHEBI:15378"/>
        <dbReference type="ChEBI" id="CHEBI:33019"/>
        <dbReference type="ChEBI" id="CHEBI:37563"/>
        <dbReference type="ChEBI" id="CHEBI:58332"/>
        <dbReference type="ChEBI" id="CHEBI:58608"/>
        <dbReference type="EC" id="2.7.7.41"/>
    </reaction>
</comment>
<keyword evidence="13 19" id="KW-1133">Transmembrane helix</keyword>
<evidence type="ECO:0000256" key="16">
    <source>
        <dbReference type="ARBA" id="ARBA00023209"/>
    </source>
</evidence>
<feature type="transmembrane region" description="Helical" evidence="19">
    <location>
        <begin position="6"/>
        <end position="35"/>
    </location>
</feature>
<dbReference type="RefSeq" id="WP_106189938.1">
    <property type="nucleotide sequence ID" value="NZ_PVTO01000001.1"/>
</dbReference>